<dbReference type="EMBL" id="KN656751">
    <property type="protein sequence ID" value="KHN22925.1"/>
    <property type="molecule type" value="Genomic_DNA"/>
</dbReference>
<proteinExistence type="predicted"/>
<sequence length="58" mass="6675">MAVVGKEKLQEESKQKNNEKKGTVVPTLVKVKQRYKDVDDYIATYESLVFEEAKSQII</sequence>
<evidence type="ECO:0000256" key="1">
    <source>
        <dbReference type="SAM" id="MobiDB-lite"/>
    </source>
</evidence>
<accession>A0A0B2QN81</accession>
<gene>
    <name evidence="2" type="ORF">glysoja_037419</name>
</gene>
<feature type="region of interest" description="Disordered" evidence="1">
    <location>
        <begin position="1"/>
        <end position="21"/>
    </location>
</feature>
<dbReference type="Proteomes" id="UP000053555">
    <property type="component" value="Unassembled WGS sequence"/>
</dbReference>
<protein>
    <submittedName>
        <fullName evidence="2">Uncharacterized protein</fullName>
    </submittedName>
</protein>
<dbReference type="AlphaFoldDB" id="A0A0B2QN81"/>
<name>A0A0B2QN81_GLYSO</name>
<evidence type="ECO:0000313" key="2">
    <source>
        <dbReference type="EMBL" id="KHN22925.1"/>
    </source>
</evidence>
<reference evidence="2" key="1">
    <citation type="submission" date="2014-07" db="EMBL/GenBank/DDBJ databases">
        <title>Identification of a novel salt tolerance gene in wild soybean by whole-genome sequencing.</title>
        <authorList>
            <person name="Lam H.-M."/>
            <person name="Qi X."/>
            <person name="Li M.-W."/>
            <person name="Liu X."/>
            <person name="Xie M."/>
            <person name="Ni M."/>
            <person name="Xu X."/>
        </authorList>
    </citation>
    <scope>NUCLEOTIDE SEQUENCE [LARGE SCALE GENOMIC DNA]</scope>
    <source>
        <tissue evidence="2">Root</tissue>
    </source>
</reference>
<organism evidence="2">
    <name type="scientific">Glycine soja</name>
    <name type="common">Wild soybean</name>
    <dbReference type="NCBI Taxonomy" id="3848"/>
    <lineage>
        <taxon>Eukaryota</taxon>
        <taxon>Viridiplantae</taxon>
        <taxon>Streptophyta</taxon>
        <taxon>Embryophyta</taxon>
        <taxon>Tracheophyta</taxon>
        <taxon>Spermatophyta</taxon>
        <taxon>Magnoliopsida</taxon>
        <taxon>eudicotyledons</taxon>
        <taxon>Gunneridae</taxon>
        <taxon>Pentapetalae</taxon>
        <taxon>rosids</taxon>
        <taxon>fabids</taxon>
        <taxon>Fabales</taxon>
        <taxon>Fabaceae</taxon>
        <taxon>Papilionoideae</taxon>
        <taxon>50 kb inversion clade</taxon>
        <taxon>NPAAA clade</taxon>
        <taxon>indigoferoid/millettioid clade</taxon>
        <taxon>Phaseoleae</taxon>
        <taxon>Glycine</taxon>
        <taxon>Glycine subgen. Soja</taxon>
    </lineage>
</organism>